<dbReference type="EMBL" id="MCFL01000071">
    <property type="protein sequence ID" value="ORZ30959.1"/>
    <property type="molecule type" value="Genomic_DNA"/>
</dbReference>
<name>A0A1Y2H8S6_9FUNG</name>
<dbReference type="AlphaFoldDB" id="A0A1Y2H8S6"/>
<feature type="non-terminal residue" evidence="2">
    <location>
        <position position="1"/>
    </location>
</feature>
<protein>
    <submittedName>
        <fullName evidence="2">Uncharacterized protein</fullName>
    </submittedName>
</protein>
<sequence>SIFDIHAHDLSAAAAIWPSQDHHCTLCPLGRPLLESFRAAVSGHDRIHIRTRYPPAHAPLAHLRSACDQGRSHAPAGCGPHVGRSRR</sequence>
<comment type="caution">
    <text evidence="2">The sequence shown here is derived from an EMBL/GenBank/DDBJ whole genome shotgun (WGS) entry which is preliminary data.</text>
</comment>
<organism evidence="2 3">
    <name type="scientific">Catenaria anguillulae PL171</name>
    <dbReference type="NCBI Taxonomy" id="765915"/>
    <lineage>
        <taxon>Eukaryota</taxon>
        <taxon>Fungi</taxon>
        <taxon>Fungi incertae sedis</taxon>
        <taxon>Blastocladiomycota</taxon>
        <taxon>Blastocladiomycetes</taxon>
        <taxon>Blastocladiales</taxon>
        <taxon>Catenariaceae</taxon>
        <taxon>Catenaria</taxon>
    </lineage>
</organism>
<keyword evidence="3" id="KW-1185">Reference proteome</keyword>
<evidence type="ECO:0000313" key="3">
    <source>
        <dbReference type="Proteomes" id="UP000193411"/>
    </source>
</evidence>
<accession>A0A1Y2H8S6</accession>
<reference evidence="2 3" key="1">
    <citation type="submission" date="2016-07" db="EMBL/GenBank/DDBJ databases">
        <title>Pervasive Adenine N6-methylation of Active Genes in Fungi.</title>
        <authorList>
            <consortium name="DOE Joint Genome Institute"/>
            <person name="Mondo S.J."/>
            <person name="Dannebaum R.O."/>
            <person name="Kuo R.C."/>
            <person name="Labutti K."/>
            <person name="Haridas S."/>
            <person name="Kuo A."/>
            <person name="Salamov A."/>
            <person name="Ahrendt S.R."/>
            <person name="Lipzen A."/>
            <person name="Sullivan W."/>
            <person name="Andreopoulos W.B."/>
            <person name="Clum A."/>
            <person name="Lindquist E."/>
            <person name="Daum C."/>
            <person name="Ramamoorthy G.K."/>
            <person name="Gryganskyi A."/>
            <person name="Culley D."/>
            <person name="Magnuson J.K."/>
            <person name="James T.Y."/>
            <person name="O'Malley M.A."/>
            <person name="Stajich J.E."/>
            <person name="Spatafora J.W."/>
            <person name="Visel A."/>
            <person name="Grigoriev I.V."/>
        </authorList>
    </citation>
    <scope>NUCLEOTIDE SEQUENCE [LARGE SCALE GENOMIC DNA]</scope>
    <source>
        <strain evidence="2 3">PL171</strain>
    </source>
</reference>
<feature type="region of interest" description="Disordered" evidence="1">
    <location>
        <begin position="68"/>
        <end position="87"/>
    </location>
</feature>
<gene>
    <name evidence="2" type="ORF">BCR44DRAFT_1443556</name>
</gene>
<proteinExistence type="predicted"/>
<evidence type="ECO:0000313" key="2">
    <source>
        <dbReference type="EMBL" id="ORZ30959.1"/>
    </source>
</evidence>
<evidence type="ECO:0000256" key="1">
    <source>
        <dbReference type="SAM" id="MobiDB-lite"/>
    </source>
</evidence>
<dbReference type="Proteomes" id="UP000193411">
    <property type="component" value="Unassembled WGS sequence"/>
</dbReference>